<evidence type="ECO:0000259" key="4">
    <source>
        <dbReference type="PROSITE" id="PS50102"/>
    </source>
</evidence>
<dbReference type="SUPFAM" id="SSF54928">
    <property type="entry name" value="RNA-binding domain, RBD"/>
    <property type="match status" value="1"/>
</dbReference>
<evidence type="ECO:0000313" key="5">
    <source>
        <dbReference type="EMBL" id="CAG6643585.1"/>
    </source>
</evidence>
<proteinExistence type="predicted"/>
<sequence length="791" mass="86872">MFPAAPPLPPDDGKSSVVKDDTMFDRNRDAGRNKRKFDENGERRSRKSDSYASNKYNRYEKEEQTKKRGGSASFNNGPMDGAGNNMGGLPEGFVPPLPPNPAPAMPNMMMPNMMGNNMSPMAGNMGNMANNMGGNMGNMANMTGNMGNMAGNMGNMGNMAGNMANTMGNMGNMAGNMGNMAGNMGNMAGNMGNMAGMGMNPMMNNMMGANAMMGPMGMMMGGQFGPMMGGSGPMGDGSTMGTMPNGVLGMGEVSNEFMTVFSKINTRDVIEFSNFSLYPPPPNAPPPTTRDRPLGCKTIFVGGLPENFKENQLEELFSKCGEIQNTRLSSKRFAHIRFMSEMSVDIALYFSGYRVRIEGNTDAPNTGRIHIDFAQARDDQYEYECQQRALDRERRHVERMVIEQFRVPSPIPVVHYSDHEAASLGEKLKSVDTFQEALDTMVTWLERGECNKRNANHFYTLLQSTNSHVRHLVSEKSNVDEMFQQARDMRDASIRAIAAQYQTVEKVFSAASQKKVWDHFSKAQRKSIDAWKKAAADIKSLMPHEDSMDTDSEDEGGAAAAGGKNKMKKQGGGGGDKQSLKDENDSLRCQLEAYKNEVEILKLDLQTDVEAKDKQLKVTQKTLENVQMNLMDARREQADAAFKSMQLNKQLNALKHKLNKESKGKDGGDGDAKDDADDASAETMETKTDTTLLTEPSLELSALTSNVTELEAKLIGLISIFLHIHPFGASVEYIWSYVQKFVPAVKSSDLESLMRRFGGLFTQDLVGIGANIERRWKYGGIAVTEATSSGM</sequence>
<dbReference type="InterPro" id="IPR012677">
    <property type="entry name" value="Nucleotide-bd_a/b_plait_sf"/>
</dbReference>
<feature type="region of interest" description="Disordered" evidence="3">
    <location>
        <begin position="1"/>
        <end position="98"/>
    </location>
</feature>
<feature type="region of interest" description="Disordered" evidence="3">
    <location>
        <begin position="659"/>
        <end position="690"/>
    </location>
</feature>
<accession>A0A8D8R3B6</accession>
<dbReference type="PROSITE" id="PS50102">
    <property type="entry name" value="RRM"/>
    <property type="match status" value="1"/>
</dbReference>
<dbReference type="EMBL" id="HBUF01611130">
    <property type="protein sequence ID" value="CAG6778709.1"/>
    <property type="molecule type" value="Transcribed_RNA"/>
</dbReference>
<reference evidence="5" key="1">
    <citation type="submission" date="2021-05" db="EMBL/GenBank/DDBJ databases">
        <authorList>
            <person name="Alioto T."/>
            <person name="Alioto T."/>
            <person name="Gomez Garrido J."/>
        </authorList>
    </citation>
    <scope>NUCLEOTIDE SEQUENCE</scope>
</reference>
<dbReference type="Pfam" id="PF00076">
    <property type="entry name" value="RRM_1"/>
    <property type="match status" value="1"/>
</dbReference>
<dbReference type="PANTHER" id="PTHR16001">
    <property type="entry name" value="ECTO-NOX DISULFIDE-THIOL EXCHANGER"/>
    <property type="match status" value="1"/>
</dbReference>
<evidence type="ECO:0000256" key="3">
    <source>
        <dbReference type="SAM" id="MobiDB-lite"/>
    </source>
</evidence>
<organism evidence="5">
    <name type="scientific">Cacopsylla melanoneura</name>
    <dbReference type="NCBI Taxonomy" id="428564"/>
    <lineage>
        <taxon>Eukaryota</taxon>
        <taxon>Metazoa</taxon>
        <taxon>Ecdysozoa</taxon>
        <taxon>Arthropoda</taxon>
        <taxon>Hexapoda</taxon>
        <taxon>Insecta</taxon>
        <taxon>Pterygota</taxon>
        <taxon>Neoptera</taxon>
        <taxon>Paraneoptera</taxon>
        <taxon>Hemiptera</taxon>
        <taxon>Sternorrhyncha</taxon>
        <taxon>Psylloidea</taxon>
        <taxon>Psyllidae</taxon>
        <taxon>Psyllinae</taxon>
        <taxon>Cacopsylla</taxon>
    </lineage>
</organism>
<feature type="domain" description="RRM" evidence="4">
    <location>
        <begin position="297"/>
        <end position="376"/>
    </location>
</feature>
<dbReference type="InterPro" id="IPR038876">
    <property type="entry name" value="ENOX"/>
</dbReference>
<dbReference type="Gene3D" id="3.30.70.330">
    <property type="match status" value="1"/>
</dbReference>
<dbReference type="GO" id="GO:0016491">
    <property type="term" value="F:oxidoreductase activity"/>
    <property type="evidence" value="ECO:0007669"/>
    <property type="project" value="InterPro"/>
</dbReference>
<feature type="compositionally biased region" description="Basic and acidic residues" evidence="3">
    <location>
        <begin position="11"/>
        <end position="49"/>
    </location>
</feature>
<feature type="compositionally biased region" description="Pro residues" evidence="3">
    <location>
        <begin position="1"/>
        <end position="10"/>
    </location>
</feature>
<dbReference type="GO" id="GO:0009897">
    <property type="term" value="C:external side of plasma membrane"/>
    <property type="evidence" value="ECO:0007669"/>
    <property type="project" value="InterPro"/>
</dbReference>
<dbReference type="InterPro" id="IPR056611">
    <property type="entry name" value="ENOX1/2_dom"/>
</dbReference>
<dbReference type="InterPro" id="IPR000504">
    <property type="entry name" value="RRM_dom"/>
</dbReference>
<dbReference type="GO" id="GO:0007624">
    <property type="term" value="P:ultradian rhythm"/>
    <property type="evidence" value="ECO:0007669"/>
    <property type="project" value="InterPro"/>
</dbReference>
<keyword evidence="1 2" id="KW-0694">RNA-binding</keyword>
<protein>
    <submittedName>
        <fullName evidence="5">Ecto-NOX disulfide-thiol exchanger 1</fullName>
    </submittedName>
</protein>
<dbReference type="InterPro" id="IPR035979">
    <property type="entry name" value="RBD_domain_sf"/>
</dbReference>
<dbReference type="SMART" id="SM00360">
    <property type="entry name" value="RRM"/>
    <property type="match status" value="1"/>
</dbReference>
<feature type="region of interest" description="Disordered" evidence="3">
    <location>
        <begin position="543"/>
        <end position="581"/>
    </location>
</feature>
<feature type="compositionally biased region" description="Basic and acidic residues" evidence="3">
    <location>
        <begin position="659"/>
        <end position="673"/>
    </location>
</feature>
<evidence type="ECO:0000256" key="2">
    <source>
        <dbReference type="PROSITE-ProRule" id="PRU00176"/>
    </source>
</evidence>
<evidence type="ECO:0000256" key="1">
    <source>
        <dbReference type="ARBA" id="ARBA00022884"/>
    </source>
</evidence>
<name>A0A8D8R3B6_9HEMI</name>
<dbReference type="AlphaFoldDB" id="A0A8D8R3B6"/>
<feature type="compositionally biased region" description="Basic and acidic residues" evidence="3">
    <location>
        <begin position="57"/>
        <end position="66"/>
    </location>
</feature>
<dbReference type="PANTHER" id="PTHR16001:SF4">
    <property type="entry name" value="ECTO-NOX DISULFIDE-THIOL EXCHANGER 1-LIKE PROTEIN"/>
    <property type="match status" value="1"/>
</dbReference>
<dbReference type="GO" id="GO:0003723">
    <property type="term" value="F:RNA binding"/>
    <property type="evidence" value="ECO:0007669"/>
    <property type="project" value="UniProtKB-UniRule"/>
</dbReference>
<dbReference type="EMBL" id="HBUF01127833">
    <property type="protein sequence ID" value="CAG6643585.1"/>
    <property type="molecule type" value="Transcribed_RNA"/>
</dbReference>
<dbReference type="Pfam" id="PF23267">
    <property type="entry name" value="ENOX1"/>
    <property type="match status" value="1"/>
</dbReference>